<feature type="transmembrane region" description="Helical" evidence="1">
    <location>
        <begin position="101"/>
        <end position="124"/>
    </location>
</feature>
<evidence type="ECO:0008006" key="4">
    <source>
        <dbReference type="Google" id="ProtNLM"/>
    </source>
</evidence>
<feature type="transmembrane region" description="Helical" evidence="1">
    <location>
        <begin position="68"/>
        <end position="89"/>
    </location>
</feature>
<gene>
    <name evidence="2" type="ORF">THRCLA_22860</name>
</gene>
<keyword evidence="1" id="KW-0472">Membrane</keyword>
<dbReference type="AlphaFoldDB" id="A0A1V9YSA3"/>
<protein>
    <recommendedName>
        <fullName evidence="4">Transmembrane protein</fullName>
    </recommendedName>
</protein>
<reference evidence="2 3" key="1">
    <citation type="journal article" date="2014" name="Genome Biol. Evol.">
        <title>The secreted proteins of Achlya hypogyna and Thraustotheca clavata identify the ancestral oomycete secretome and reveal gene acquisitions by horizontal gene transfer.</title>
        <authorList>
            <person name="Misner I."/>
            <person name="Blouin N."/>
            <person name="Leonard G."/>
            <person name="Richards T.A."/>
            <person name="Lane C.E."/>
        </authorList>
    </citation>
    <scope>NUCLEOTIDE SEQUENCE [LARGE SCALE GENOMIC DNA]</scope>
    <source>
        <strain evidence="2 3">ATCC 34112</strain>
    </source>
</reference>
<proteinExistence type="predicted"/>
<keyword evidence="1" id="KW-0812">Transmembrane</keyword>
<sequence length="194" mass="22251">MAQVILRPYPIKTSCNPMECEEEWQVVGPVTITDELYTPEMFQQRMEELNSQFKVYTKHANSKIFVQVYLPNILVFIAFVVSVIVLLAMPGDPNLPHGDFFANRIMWVLIIAFVIGAICIGNGVRLFRAVQLGYIETVDYMNVRDSVFQIHWKYEVKQSNRLLRQEMVSTSRFGAVIISRNMVNAPAPAIVTQY</sequence>
<dbReference type="OrthoDB" id="72871at2759"/>
<comment type="caution">
    <text evidence="2">The sequence shown here is derived from an EMBL/GenBank/DDBJ whole genome shotgun (WGS) entry which is preliminary data.</text>
</comment>
<name>A0A1V9YSA3_9STRA</name>
<dbReference type="Proteomes" id="UP000243217">
    <property type="component" value="Unassembled WGS sequence"/>
</dbReference>
<organism evidence="2 3">
    <name type="scientific">Thraustotheca clavata</name>
    <dbReference type="NCBI Taxonomy" id="74557"/>
    <lineage>
        <taxon>Eukaryota</taxon>
        <taxon>Sar</taxon>
        <taxon>Stramenopiles</taxon>
        <taxon>Oomycota</taxon>
        <taxon>Saprolegniomycetes</taxon>
        <taxon>Saprolegniales</taxon>
        <taxon>Achlyaceae</taxon>
        <taxon>Thraustotheca</taxon>
    </lineage>
</organism>
<evidence type="ECO:0000313" key="3">
    <source>
        <dbReference type="Proteomes" id="UP000243217"/>
    </source>
</evidence>
<accession>A0A1V9YSA3</accession>
<keyword evidence="3" id="KW-1185">Reference proteome</keyword>
<evidence type="ECO:0000256" key="1">
    <source>
        <dbReference type="SAM" id="Phobius"/>
    </source>
</evidence>
<dbReference type="EMBL" id="JNBS01003208">
    <property type="protein sequence ID" value="OQR88463.1"/>
    <property type="molecule type" value="Genomic_DNA"/>
</dbReference>
<keyword evidence="1" id="KW-1133">Transmembrane helix</keyword>
<evidence type="ECO:0000313" key="2">
    <source>
        <dbReference type="EMBL" id="OQR88463.1"/>
    </source>
</evidence>